<name>A0A9X9X2I9_9PROT</name>
<sequence>MLESLACRAIDDARVQVFDWPIVRFPDGFRGGPVLPDAADAPLRHTRGHRPVDSFRTGEAYEEVLRGEHVYAGPIYDHFGHFMAEMVHRILPARMRGLGFPLVFVSTRGRNPHPAYADFPGFVKEILTFLEVRPDDVRVVNRNTVVERLHVIEAGSDLVGGPKPGYLAALARWCGPRLDALHGGTARPRRLYVSRSALPPQGMVLGEAWFERRLEAEGFTVFRPEEWRFTPQLDHYRKAEAVVFPEGSACHGTELLGAGMMSRAFILPRRDNGEVHGLCRVVAPRSTTFALLEGCTRYLGSAAADERSGAQLPHLGVSWLDLEATIEAFRKHGLARLPDLSGRDYAAAAEADLRRYLTLQAHPGGPAAPEHVRAVTAAFERQTG</sequence>
<protein>
    <submittedName>
        <fullName evidence="2">Glycosyltransferase family 61 protein</fullName>
    </submittedName>
</protein>
<dbReference type="InterPro" id="IPR049625">
    <property type="entry name" value="Glyco_transf_61_cat"/>
</dbReference>
<accession>A0A9X9X2I9</accession>
<reference evidence="2" key="1">
    <citation type="submission" date="2020-01" db="EMBL/GenBank/DDBJ databases">
        <authorList>
            <person name="Rat A."/>
        </authorList>
    </citation>
    <scope>NUCLEOTIDE SEQUENCE</scope>
    <source>
        <strain evidence="2">LMG 31231</strain>
    </source>
</reference>
<dbReference type="Pfam" id="PF04577">
    <property type="entry name" value="Glyco_transf_61"/>
    <property type="match status" value="1"/>
</dbReference>
<evidence type="ECO:0000259" key="1">
    <source>
        <dbReference type="Pfam" id="PF04577"/>
    </source>
</evidence>
<feature type="domain" description="Glycosyltransferase 61 catalytic" evidence="1">
    <location>
        <begin position="79"/>
        <end position="252"/>
    </location>
</feature>
<comment type="caution">
    <text evidence="2">The sequence shown here is derived from an EMBL/GenBank/DDBJ whole genome shotgun (WGS) entry which is preliminary data.</text>
</comment>
<dbReference type="AlphaFoldDB" id="A0A9X9X2I9"/>
<gene>
    <name evidence="2" type="ORF">GXW76_20770</name>
</gene>
<keyword evidence="3" id="KW-1185">Reference proteome</keyword>
<reference evidence="2" key="2">
    <citation type="journal article" date="2021" name="Syst. Appl. Microbiol.">
        <title>Roseomonas hellenica sp. nov., isolated from roots of wild-growing Alkanna tinctoria.</title>
        <authorList>
            <person name="Rat A."/>
            <person name="Naranjo H.D."/>
            <person name="Lebbe L."/>
            <person name="Cnockaert M."/>
            <person name="Krigas N."/>
            <person name="Grigoriadou K."/>
            <person name="Maloupa E."/>
            <person name="Willems A."/>
        </authorList>
    </citation>
    <scope>NUCLEOTIDE SEQUENCE</scope>
    <source>
        <strain evidence="2">LMG 31231</strain>
    </source>
</reference>
<evidence type="ECO:0000313" key="2">
    <source>
        <dbReference type="EMBL" id="MBR0673618.1"/>
    </source>
</evidence>
<dbReference type="Proteomes" id="UP001138751">
    <property type="component" value="Unassembled WGS sequence"/>
</dbReference>
<dbReference type="RefSeq" id="WP_211864021.1">
    <property type="nucleotide sequence ID" value="NZ_JAAEDM010000080.1"/>
</dbReference>
<proteinExistence type="predicted"/>
<dbReference type="GO" id="GO:0016757">
    <property type="term" value="F:glycosyltransferase activity"/>
    <property type="evidence" value="ECO:0007669"/>
    <property type="project" value="InterPro"/>
</dbReference>
<evidence type="ECO:0000313" key="3">
    <source>
        <dbReference type="Proteomes" id="UP001138751"/>
    </source>
</evidence>
<dbReference type="EMBL" id="JAAEDM010000080">
    <property type="protein sequence ID" value="MBR0673618.1"/>
    <property type="molecule type" value="Genomic_DNA"/>
</dbReference>
<organism evidence="2 3">
    <name type="scientific">Neoroseomonas soli</name>
    <dbReference type="NCBI Taxonomy" id="1081025"/>
    <lineage>
        <taxon>Bacteria</taxon>
        <taxon>Pseudomonadati</taxon>
        <taxon>Pseudomonadota</taxon>
        <taxon>Alphaproteobacteria</taxon>
        <taxon>Acetobacterales</taxon>
        <taxon>Acetobacteraceae</taxon>
        <taxon>Neoroseomonas</taxon>
    </lineage>
</organism>